<dbReference type="EMBL" id="NGKC01000001">
    <property type="protein sequence ID" value="RSU14624.1"/>
    <property type="molecule type" value="Genomic_DNA"/>
</dbReference>
<evidence type="ECO:0000259" key="4">
    <source>
        <dbReference type="Pfam" id="PF01515"/>
    </source>
</evidence>
<comment type="caution">
    <text evidence="5">The sequence shown here is derived from an EMBL/GenBank/DDBJ whole genome shotgun (WGS) entry which is preliminary data.</text>
</comment>
<feature type="domain" description="Phosphate acetyl/butaryl transferase" evidence="4">
    <location>
        <begin position="5"/>
        <end position="76"/>
    </location>
</feature>
<dbReference type="InterPro" id="IPR012147">
    <property type="entry name" value="P_Ac_Bu_trans"/>
</dbReference>
<dbReference type="OrthoDB" id="9774179at2"/>
<dbReference type="Proteomes" id="UP000286773">
    <property type="component" value="Unassembled WGS sequence"/>
</dbReference>
<gene>
    <name evidence="5" type="ORF">CBF27_01170</name>
</gene>
<dbReference type="Pfam" id="PF01515">
    <property type="entry name" value="PTA_PTB"/>
    <property type="match status" value="2"/>
</dbReference>
<dbReference type="AlphaFoldDB" id="A0A430B2T5"/>
<keyword evidence="2 5" id="KW-0808">Transferase</keyword>
<evidence type="ECO:0000256" key="3">
    <source>
        <dbReference type="ARBA" id="ARBA00023315"/>
    </source>
</evidence>
<reference evidence="5 6" key="1">
    <citation type="submission" date="2017-05" db="EMBL/GenBank/DDBJ databases">
        <title>Vagococcus spp. assemblies.</title>
        <authorList>
            <person name="Gulvik C.A."/>
        </authorList>
    </citation>
    <scope>NUCLEOTIDE SEQUENCE [LARGE SCALE GENOMIC DNA]</scope>
    <source>
        <strain evidence="5 6">LMG 24798</strain>
    </source>
</reference>
<evidence type="ECO:0000313" key="5">
    <source>
        <dbReference type="EMBL" id="RSU14624.1"/>
    </source>
</evidence>
<dbReference type="RefSeq" id="WP_126811557.1">
    <property type="nucleotide sequence ID" value="NZ_NGKC01000001.1"/>
</dbReference>
<proteinExistence type="inferred from homology"/>
<comment type="similarity">
    <text evidence="1">Belongs to the phosphate acetyltransferase and butyryltransferase family.</text>
</comment>
<dbReference type="PANTHER" id="PTHR43356">
    <property type="entry name" value="PHOSPHATE ACETYLTRANSFERASE"/>
    <property type="match status" value="1"/>
</dbReference>
<sequence>MITNFKELITAAKREQLPTLAVAVAQDLKILKAVKLASELGLARAVLVGNKAEIEAFAKEAELDLSEHQIVDVADKAEACLTAVKLVREGKADVPMKGLVETSVMLRAVLNKEHGLRGGKLLSHVGVLEVSDLDRLLVLSDSAMNIAPNVDDKAVIIENSLEVALALGLAEPKIAVLSASESVNEKMPSTVDAARLAAMNKEDGRFKPAIVSGPFALDNAVSKEAARIKGIDDPVAGQADVLIVPNIEAGNLLNKSLEYFAHAEKAGVIMGALAPIVLTSRASSEYSKMHSIALALLIHETSSKEK</sequence>
<dbReference type="PANTHER" id="PTHR43356:SF2">
    <property type="entry name" value="PHOSPHATE ACETYLTRANSFERASE"/>
    <property type="match status" value="1"/>
</dbReference>
<name>A0A430B2T5_9ENTE</name>
<protein>
    <submittedName>
        <fullName evidence="5">Phosphate butyryltransferase</fullName>
    </submittedName>
</protein>
<keyword evidence="3" id="KW-0012">Acyltransferase</keyword>
<organism evidence="5 6">
    <name type="scientific">Vagococcus acidifermentans</name>
    <dbReference type="NCBI Taxonomy" id="564710"/>
    <lineage>
        <taxon>Bacteria</taxon>
        <taxon>Bacillati</taxon>
        <taxon>Bacillota</taxon>
        <taxon>Bacilli</taxon>
        <taxon>Lactobacillales</taxon>
        <taxon>Enterococcaceae</taxon>
        <taxon>Vagococcus</taxon>
    </lineage>
</organism>
<dbReference type="GO" id="GO:0016746">
    <property type="term" value="F:acyltransferase activity"/>
    <property type="evidence" value="ECO:0007669"/>
    <property type="project" value="UniProtKB-KW"/>
</dbReference>
<dbReference type="NCBIfam" id="NF006045">
    <property type="entry name" value="PRK08190.1"/>
    <property type="match status" value="1"/>
</dbReference>
<dbReference type="PIRSF" id="PIRSF000428">
    <property type="entry name" value="P_Ac_trans"/>
    <property type="match status" value="1"/>
</dbReference>
<evidence type="ECO:0000313" key="6">
    <source>
        <dbReference type="Proteomes" id="UP000286773"/>
    </source>
</evidence>
<dbReference type="Gene3D" id="3.40.718.10">
    <property type="entry name" value="Isopropylmalate Dehydrogenase"/>
    <property type="match status" value="1"/>
</dbReference>
<evidence type="ECO:0000256" key="2">
    <source>
        <dbReference type="ARBA" id="ARBA00022679"/>
    </source>
</evidence>
<dbReference type="InterPro" id="IPR050500">
    <property type="entry name" value="Phos_Acetyltrans/Butyryltrans"/>
</dbReference>
<feature type="domain" description="Phosphate acetyl/butaryl transferase" evidence="4">
    <location>
        <begin position="79"/>
        <end position="295"/>
    </location>
</feature>
<dbReference type="SUPFAM" id="SSF53659">
    <property type="entry name" value="Isocitrate/Isopropylmalate dehydrogenase-like"/>
    <property type="match status" value="1"/>
</dbReference>
<evidence type="ECO:0000256" key="1">
    <source>
        <dbReference type="ARBA" id="ARBA00005656"/>
    </source>
</evidence>
<accession>A0A430B2T5</accession>
<dbReference type="InterPro" id="IPR002505">
    <property type="entry name" value="PTA_PTB"/>
</dbReference>
<keyword evidence="6" id="KW-1185">Reference proteome</keyword>